<evidence type="ECO:0000313" key="11">
    <source>
        <dbReference type="Proteomes" id="UP000054350"/>
    </source>
</evidence>
<feature type="region of interest" description="Disordered" evidence="7">
    <location>
        <begin position="397"/>
        <end position="479"/>
    </location>
</feature>
<comment type="similarity">
    <text evidence="1 5 6">Belongs to the peptidase S8 family.</text>
</comment>
<evidence type="ECO:0000256" key="3">
    <source>
        <dbReference type="ARBA" id="ARBA00022801"/>
    </source>
</evidence>
<dbReference type="PROSITE" id="PS00137">
    <property type="entry name" value="SUBTILASE_HIS"/>
    <property type="match status" value="1"/>
</dbReference>
<keyword evidence="8" id="KW-0732">Signal</keyword>
<keyword evidence="4 5" id="KW-0720">Serine protease</keyword>
<dbReference type="Pfam" id="PF00082">
    <property type="entry name" value="Peptidase_S8"/>
    <property type="match status" value="1"/>
</dbReference>
<dbReference type="Proteomes" id="UP000054350">
    <property type="component" value="Unassembled WGS sequence"/>
</dbReference>
<dbReference type="InterPro" id="IPR036852">
    <property type="entry name" value="Peptidase_S8/S53_dom_sf"/>
</dbReference>
<organism evidence="10 11">
    <name type="scientific">Allomyces macrogynus (strain ATCC 38327)</name>
    <name type="common">Allomyces javanicus var. macrogynus</name>
    <dbReference type="NCBI Taxonomy" id="578462"/>
    <lineage>
        <taxon>Eukaryota</taxon>
        <taxon>Fungi</taxon>
        <taxon>Fungi incertae sedis</taxon>
        <taxon>Blastocladiomycota</taxon>
        <taxon>Blastocladiomycetes</taxon>
        <taxon>Blastocladiales</taxon>
        <taxon>Blastocladiaceae</taxon>
        <taxon>Allomyces</taxon>
    </lineage>
</organism>
<evidence type="ECO:0000256" key="7">
    <source>
        <dbReference type="SAM" id="MobiDB-lite"/>
    </source>
</evidence>
<feature type="compositionally biased region" description="Low complexity" evidence="7">
    <location>
        <begin position="436"/>
        <end position="459"/>
    </location>
</feature>
<dbReference type="GO" id="GO:0004252">
    <property type="term" value="F:serine-type endopeptidase activity"/>
    <property type="evidence" value="ECO:0007669"/>
    <property type="project" value="UniProtKB-UniRule"/>
</dbReference>
<evidence type="ECO:0000256" key="5">
    <source>
        <dbReference type="PROSITE-ProRule" id="PRU01240"/>
    </source>
</evidence>
<dbReference type="GO" id="GO:0006508">
    <property type="term" value="P:proteolysis"/>
    <property type="evidence" value="ECO:0007669"/>
    <property type="project" value="UniProtKB-KW"/>
</dbReference>
<feature type="active site" description="Charge relay system" evidence="5">
    <location>
        <position position="154"/>
    </location>
</feature>
<feature type="chain" id="PRO_5005547703" description="Peptidase S8/S53 domain-containing protein" evidence="8">
    <location>
        <begin position="30"/>
        <end position="513"/>
    </location>
</feature>
<dbReference type="OrthoDB" id="5560301at2759"/>
<dbReference type="InterPro" id="IPR023828">
    <property type="entry name" value="Peptidase_S8_Ser-AS"/>
</dbReference>
<evidence type="ECO:0000256" key="8">
    <source>
        <dbReference type="SAM" id="SignalP"/>
    </source>
</evidence>
<dbReference type="STRING" id="578462.A0A0L0S8U9"/>
<reference evidence="10 11" key="1">
    <citation type="submission" date="2009-11" db="EMBL/GenBank/DDBJ databases">
        <title>Annotation of Allomyces macrogynus ATCC 38327.</title>
        <authorList>
            <consortium name="The Broad Institute Genome Sequencing Platform"/>
            <person name="Russ C."/>
            <person name="Cuomo C."/>
            <person name="Burger G."/>
            <person name="Gray M.W."/>
            <person name="Holland P.W.H."/>
            <person name="King N."/>
            <person name="Lang F.B.F."/>
            <person name="Roger A.J."/>
            <person name="Ruiz-Trillo I."/>
            <person name="Young S.K."/>
            <person name="Zeng Q."/>
            <person name="Gargeya S."/>
            <person name="Fitzgerald M."/>
            <person name="Haas B."/>
            <person name="Abouelleil A."/>
            <person name="Alvarado L."/>
            <person name="Arachchi H.M."/>
            <person name="Berlin A."/>
            <person name="Chapman S.B."/>
            <person name="Gearin G."/>
            <person name="Goldberg J."/>
            <person name="Griggs A."/>
            <person name="Gujja S."/>
            <person name="Hansen M."/>
            <person name="Heiman D."/>
            <person name="Howarth C."/>
            <person name="Larimer J."/>
            <person name="Lui A."/>
            <person name="MacDonald P.J.P."/>
            <person name="McCowen C."/>
            <person name="Montmayeur A."/>
            <person name="Murphy C."/>
            <person name="Neiman D."/>
            <person name="Pearson M."/>
            <person name="Priest M."/>
            <person name="Roberts A."/>
            <person name="Saif S."/>
            <person name="Shea T."/>
            <person name="Sisk P."/>
            <person name="Stolte C."/>
            <person name="Sykes S."/>
            <person name="Wortman J."/>
            <person name="Nusbaum C."/>
            <person name="Birren B."/>
        </authorList>
    </citation>
    <scope>NUCLEOTIDE SEQUENCE [LARGE SCALE GENOMIC DNA]</scope>
    <source>
        <strain evidence="10 11">ATCC 38327</strain>
    </source>
</reference>
<sequence length="513" mass="52500">MSAPRSRSRATFLALLLLALLAVTASVQAAPSAAKSWTVEIKSAEDLAKIKQAIAEVYGTQGMQLVSIESEDNDIVIGDTFRALTLPAGSEELKAKILAVAGVEAVEPEVEWTTMGTQQNPPFGLDRIDARQGTDRQFHFPDNAGQGVDVFVIDSGIDVKHPDFEGRATMTDLTGEGNFDSNSHGSHCAGTIGSKTFGVAKKARLVGLKVFDKSGRGSNQLILKAMSLAAQQAAKSGRKCVVSMSLGGPKAGADQATQRAVAALNQAGCAVVVAAGNEAQDACNVSPAFVPNAITVGASDQQDTLANFSNFGRCVDIIAPGVQIQSVAANTNGGASFKSGTSMATPHVAGVMAALLSQGMSLQQATQALLSTATSNVIRNVRGSPNKFLFLGANVNANNPRAEQPPVESPPAGNPTQGNPTQGGGSKNGGKKQRDPAATATPTNPAATATPTNPAAADPTNPPKTGGNHGGKKKSMKMSLTGMPAGVNMVIEVPQNANVALVKATGITSVGEE</sequence>
<dbReference type="Gene3D" id="3.40.50.200">
    <property type="entry name" value="Peptidase S8/S53 domain"/>
    <property type="match status" value="1"/>
</dbReference>
<keyword evidence="3 5" id="KW-0378">Hydrolase</keyword>
<dbReference type="PROSITE" id="PS51892">
    <property type="entry name" value="SUBTILASE"/>
    <property type="match status" value="1"/>
</dbReference>
<dbReference type="PANTHER" id="PTHR43806">
    <property type="entry name" value="PEPTIDASE S8"/>
    <property type="match status" value="1"/>
</dbReference>
<dbReference type="VEuPathDB" id="FungiDB:AMAG_03347"/>
<feature type="domain" description="Peptidase S8/S53" evidence="9">
    <location>
        <begin position="145"/>
        <end position="376"/>
    </location>
</feature>
<dbReference type="InterPro" id="IPR000209">
    <property type="entry name" value="Peptidase_S8/S53_dom"/>
</dbReference>
<accession>A0A0L0S8U9</accession>
<dbReference type="InterPro" id="IPR023827">
    <property type="entry name" value="Peptidase_S8_Asp-AS"/>
</dbReference>
<protein>
    <recommendedName>
        <fullName evidence="9">Peptidase S8/S53 domain-containing protein</fullName>
    </recommendedName>
</protein>
<dbReference type="PROSITE" id="PS00136">
    <property type="entry name" value="SUBTILASE_ASP"/>
    <property type="match status" value="1"/>
</dbReference>
<dbReference type="CDD" id="cd04077">
    <property type="entry name" value="Peptidases_S8_PCSK9_ProteinaseK_like"/>
    <property type="match status" value="1"/>
</dbReference>
<dbReference type="eggNOG" id="KOG1153">
    <property type="taxonomic scope" value="Eukaryota"/>
</dbReference>
<evidence type="ECO:0000256" key="6">
    <source>
        <dbReference type="RuleBase" id="RU003355"/>
    </source>
</evidence>
<reference evidence="11" key="2">
    <citation type="submission" date="2009-11" db="EMBL/GenBank/DDBJ databases">
        <title>The Genome Sequence of Allomyces macrogynus strain ATCC 38327.</title>
        <authorList>
            <consortium name="The Broad Institute Genome Sequencing Platform"/>
            <person name="Russ C."/>
            <person name="Cuomo C."/>
            <person name="Shea T."/>
            <person name="Young S.K."/>
            <person name="Zeng Q."/>
            <person name="Koehrsen M."/>
            <person name="Haas B."/>
            <person name="Borodovsky M."/>
            <person name="Guigo R."/>
            <person name="Alvarado L."/>
            <person name="Berlin A."/>
            <person name="Borenstein D."/>
            <person name="Chen Z."/>
            <person name="Engels R."/>
            <person name="Freedman E."/>
            <person name="Gellesch M."/>
            <person name="Goldberg J."/>
            <person name="Griggs A."/>
            <person name="Gujja S."/>
            <person name="Heiman D."/>
            <person name="Hepburn T."/>
            <person name="Howarth C."/>
            <person name="Jen D."/>
            <person name="Larson L."/>
            <person name="Lewis B."/>
            <person name="Mehta T."/>
            <person name="Park D."/>
            <person name="Pearson M."/>
            <person name="Roberts A."/>
            <person name="Saif S."/>
            <person name="Shenoy N."/>
            <person name="Sisk P."/>
            <person name="Stolte C."/>
            <person name="Sykes S."/>
            <person name="Walk T."/>
            <person name="White J."/>
            <person name="Yandava C."/>
            <person name="Burger G."/>
            <person name="Gray M.W."/>
            <person name="Holland P.W.H."/>
            <person name="King N."/>
            <person name="Lang F.B.F."/>
            <person name="Roger A.J."/>
            <person name="Ruiz-Trillo I."/>
            <person name="Lander E."/>
            <person name="Nusbaum C."/>
        </authorList>
    </citation>
    <scope>NUCLEOTIDE SEQUENCE [LARGE SCALE GENOMIC DNA]</scope>
    <source>
        <strain evidence="11">ATCC 38327</strain>
    </source>
</reference>
<dbReference type="OMA" id="ILEETHW"/>
<dbReference type="InterPro" id="IPR022398">
    <property type="entry name" value="Peptidase_S8_His-AS"/>
</dbReference>
<evidence type="ECO:0000313" key="10">
    <source>
        <dbReference type="EMBL" id="KNE58993.1"/>
    </source>
</evidence>
<name>A0A0L0S8U9_ALLM3</name>
<dbReference type="PROSITE" id="PS00138">
    <property type="entry name" value="SUBTILASE_SER"/>
    <property type="match status" value="1"/>
</dbReference>
<dbReference type="InterPro" id="IPR015500">
    <property type="entry name" value="Peptidase_S8_subtilisin-rel"/>
</dbReference>
<evidence type="ECO:0000256" key="1">
    <source>
        <dbReference type="ARBA" id="ARBA00011073"/>
    </source>
</evidence>
<keyword evidence="2 5" id="KW-0645">Protease</keyword>
<dbReference type="GO" id="GO:0005615">
    <property type="term" value="C:extracellular space"/>
    <property type="evidence" value="ECO:0007669"/>
    <property type="project" value="TreeGrafter"/>
</dbReference>
<feature type="signal peptide" evidence="8">
    <location>
        <begin position="1"/>
        <end position="29"/>
    </location>
</feature>
<feature type="active site" description="Charge relay system" evidence="5">
    <location>
        <position position="184"/>
    </location>
</feature>
<keyword evidence="11" id="KW-1185">Reference proteome</keyword>
<evidence type="ECO:0000259" key="9">
    <source>
        <dbReference type="Pfam" id="PF00082"/>
    </source>
</evidence>
<feature type="active site" description="Charge relay system" evidence="5">
    <location>
        <position position="342"/>
    </location>
</feature>
<dbReference type="AlphaFoldDB" id="A0A0L0S8U9"/>
<evidence type="ECO:0000256" key="4">
    <source>
        <dbReference type="ARBA" id="ARBA00022825"/>
    </source>
</evidence>
<evidence type="ECO:0000256" key="2">
    <source>
        <dbReference type="ARBA" id="ARBA00022670"/>
    </source>
</evidence>
<dbReference type="InterPro" id="IPR050131">
    <property type="entry name" value="Peptidase_S8_subtilisin-like"/>
</dbReference>
<dbReference type="InterPro" id="IPR034193">
    <property type="entry name" value="PCSK9_ProteinaseK-like"/>
</dbReference>
<dbReference type="PANTHER" id="PTHR43806:SF66">
    <property type="entry name" value="SERIN ENDOPEPTIDASE"/>
    <property type="match status" value="1"/>
</dbReference>
<dbReference type="PRINTS" id="PR00723">
    <property type="entry name" value="SUBTILISIN"/>
</dbReference>
<dbReference type="SUPFAM" id="SSF52743">
    <property type="entry name" value="Subtilisin-like"/>
    <property type="match status" value="1"/>
</dbReference>
<dbReference type="EMBL" id="GG745334">
    <property type="protein sequence ID" value="KNE58993.1"/>
    <property type="molecule type" value="Genomic_DNA"/>
</dbReference>
<dbReference type="FunFam" id="3.40.50.200:FF:000014">
    <property type="entry name" value="Proteinase K"/>
    <property type="match status" value="1"/>
</dbReference>
<proteinExistence type="inferred from homology"/>
<gene>
    <name evidence="10" type="ORF">AMAG_03347</name>
</gene>